<keyword evidence="4" id="KW-1185">Reference proteome</keyword>
<feature type="transmembrane region" description="Helical" evidence="1">
    <location>
        <begin position="63"/>
        <end position="85"/>
    </location>
</feature>
<dbReference type="Proteomes" id="UP000295500">
    <property type="component" value="Unassembled WGS sequence"/>
</dbReference>
<evidence type="ECO:0000256" key="1">
    <source>
        <dbReference type="SAM" id="Phobius"/>
    </source>
</evidence>
<feature type="transmembrane region" description="Helical" evidence="1">
    <location>
        <begin position="106"/>
        <end position="127"/>
    </location>
</feature>
<keyword evidence="1" id="KW-1133">Transmembrane helix</keyword>
<evidence type="ECO:0000259" key="2">
    <source>
        <dbReference type="Pfam" id="PF02517"/>
    </source>
</evidence>
<feature type="transmembrane region" description="Helical" evidence="1">
    <location>
        <begin position="147"/>
        <end position="165"/>
    </location>
</feature>
<dbReference type="GO" id="GO:0080120">
    <property type="term" value="P:CAAX-box protein maturation"/>
    <property type="evidence" value="ECO:0007669"/>
    <property type="project" value="UniProtKB-ARBA"/>
</dbReference>
<accession>A0A4R6Q7H7</accession>
<comment type="caution">
    <text evidence="3">The sequence shown here is derived from an EMBL/GenBank/DDBJ whole genome shotgun (WGS) entry which is preliminary data.</text>
</comment>
<feature type="transmembrane region" description="Helical" evidence="1">
    <location>
        <begin position="295"/>
        <end position="314"/>
    </location>
</feature>
<evidence type="ECO:0000313" key="4">
    <source>
        <dbReference type="Proteomes" id="UP000295500"/>
    </source>
</evidence>
<dbReference type="InterPro" id="IPR003675">
    <property type="entry name" value="Rce1/LyrA-like_dom"/>
</dbReference>
<sequence>MNETLNEKKELKRTVNFMSLSVIFYNLIMISVIMTQAIIESVKLLKNDPNASEAVFDNLQKEFINSGTSSIIGVGAGLLLLLLIYRHKHIIGEIFSGNKIMTVQSFLCCFCVFMGVQTIFSAGAYGIEHGLNAVGYSVMGDIKEASSSSMTISMFLYASVLAPVAEELVYRGFVMRSLMKYGKVFAIVVSAIVFGAMHGNLVQGLFATMAGLVLGYVATEHSIKWSILLHLLNNMVMGDLMSYLIKGFSTSTQTWITNGIMGVFFIIALIVLYRYRNNIKKYLAEFKPEKGYFKYAFTSVFMLIFLGLELFMAIDGITAI</sequence>
<dbReference type="PANTHER" id="PTHR43592">
    <property type="entry name" value="CAAX AMINO TERMINAL PROTEASE"/>
    <property type="match status" value="1"/>
</dbReference>
<feature type="transmembrane region" description="Helical" evidence="1">
    <location>
        <begin position="255"/>
        <end position="275"/>
    </location>
</feature>
<keyword evidence="1" id="KW-0812">Transmembrane</keyword>
<organism evidence="3 4">
    <name type="scientific">Aminicella lysinilytica</name>
    <dbReference type="NCBI Taxonomy" id="433323"/>
    <lineage>
        <taxon>Bacteria</taxon>
        <taxon>Bacillati</taxon>
        <taxon>Bacillota</taxon>
        <taxon>Clostridia</taxon>
        <taxon>Peptostreptococcales</taxon>
        <taxon>Anaerovoracaceae</taxon>
        <taxon>Aminicella</taxon>
    </lineage>
</organism>
<gene>
    <name evidence="3" type="ORF">EV211_10767</name>
</gene>
<dbReference type="AlphaFoldDB" id="A0A4R6Q7H7"/>
<dbReference type="EMBL" id="SNXO01000007">
    <property type="protein sequence ID" value="TDP58468.1"/>
    <property type="molecule type" value="Genomic_DNA"/>
</dbReference>
<evidence type="ECO:0000313" key="3">
    <source>
        <dbReference type="EMBL" id="TDP58468.1"/>
    </source>
</evidence>
<reference evidence="3 4" key="1">
    <citation type="submission" date="2019-03" db="EMBL/GenBank/DDBJ databases">
        <title>Genomic Encyclopedia of Type Strains, Phase IV (KMG-IV): sequencing the most valuable type-strain genomes for metagenomic binning, comparative biology and taxonomic classification.</title>
        <authorList>
            <person name="Goeker M."/>
        </authorList>
    </citation>
    <scope>NUCLEOTIDE SEQUENCE [LARGE SCALE GENOMIC DNA]</scope>
    <source>
        <strain evidence="3 4">DSM 28287</strain>
    </source>
</reference>
<dbReference type="PANTHER" id="PTHR43592:SF15">
    <property type="entry name" value="CAAX AMINO TERMINAL PROTEASE FAMILY PROTEIN"/>
    <property type="match status" value="1"/>
</dbReference>
<protein>
    <recommendedName>
        <fullName evidence="2">CAAX prenyl protease 2/Lysostaphin resistance protein A-like domain-containing protein</fullName>
    </recommendedName>
</protein>
<name>A0A4R6Q7H7_9FIRM</name>
<keyword evidence="1" id="KW-0472">Membrane</keyword>
<feature type="transmembrane region" description="Helical" evidence="1">
    <location>
        <begin position="20"/>
        <end position="39"/>
    </location>
</feature>
<feature type="domain" description="CAAX prenyl protease 2/Lysostaphin resistance protein A-like" evidence="2">
    <location>
        <begin position="150"/>
        <end position="236"/>
    </location>
</feature>
<dbReference type="Pfam" id="PF02517">
    <property type="entry name" value="Rce1-like"/>
    <property type="match status" value="1"/>
</dbReference>
<proteinExistence type="predicted"/>
<dbReference type="GO" id="GO:0004175">
    <property type="term" value="F:endopeptidase activity"/>
    <property type="evidence" value="ECO:0007669"/>
    <property type="project" value="UniProtKB-ARBA"/>
</dbReference>
<dbReference type="RefSeq" id="WP_133527979.1">
    <property type="nucleotide sequence ID" value="NZ_SNXO01000007.1"/>
</dbReference>
<dbReference type="OrthoDB" id="9782250at2"/>